<sequence length="147" mass="16129">MYYELMDPCDHDIVKWQHRGVRNPEIEHVGPLASLGLNGAGDDPDDFMSTGIRFVSLYILPDLSHIAKNKTIYARGESDEPEVAKVAIVKKKSVSRKKSASIADKDADDVHVEVVAEKAVSKKRPTAISEATVVKKKRTTSGKAVSK</sequence>
<name>A0A2Z7BWE1_9LAMI</name>
<protein>
    <submittedName>
        <fullName evidence="1">Uncharacterized protein</fullName>
    </submittedName>
</protein>
<organism evidence="1 2">
    <name type="scientific">Dorcoceras hygrometricum</name>
    <dbReference type="NCBI Taxonomy" id="472368"/>
    <lineage>
        <taxon>Eukaryota</taxon>
        <taxon>Viridiplantae</taxon>
        <taxon>Streptophyta</taxon>
        <taxon>Embryophyta</taxon>
        <taxon>Tracheophyta</taxon>
        <taxon>Spermatophyta</taxon>
        <taxon>Magnoliopsida</taxon>
        <taxon>eudicotyledons</taxon>
        <taxon>Gunneridae</taxon>
        <taxon>Pentapetalae</taxon>
        <taxon>asterids</taxon>
        <taxon>lamiids</taxon>
        <taxon>Lamiales</taxon>
        <taxon>Gesneriaceae</taxon>
        <taxon>Didymocarpoideae</taxon>
        <taxon>Trichosporeae</taxon>
        <taxon>Loxocarpinae</taxon>
        <taxon>Dorcoceras</taxon>
    </lineage>
</organism>
<evidence type="ECO:0000313" key="1">
    <source>
        <dbReference type="EMBL" id="KZV38606.1"/>
    </source>
</evidence>
<dbReference type="EMBL" id="KV001782">
    <property type="protein sequence ID" value="KZV38606.1"/>
    <property type="molecule type" value="Genomic_DNA"/>
</dbReference>
<dbReference type="AlphaFoldDB" id="A0A2Z7BWE1"/>
<reference evidence="1 2" key="1">
    <citation type="journal article" date="2015" name="Proc. Natl. Acad. Sci. U.S.A.">
        <title>The resurrection genome of Boea hygrometrica: A blueprint for survival of dehydration.</title>
        <authorList>
            <person name="Xiao L."/>
            <person name="Yang G."/>
            <person name="Zhang L."/>
            <person name="Yang X."/>
            <person name="Zhao S."/>
            <person name="Ji Z."/>
            <person name="Zhou Q."/>
            <person name="Hu M."/>
            <person name="Wang Y."/>
            <person name="Chen M."/>
            <person name="Xu Y."/>
            <person name="Jin H."/>
            <person name="Xiao X."/>
            <person name="Hu G."/>
            <person name="Bao F."/>
            <person name="Hu Y."/>
            <person name="Wan P."/>
            <person name="Li L."/>
            <person name="Deng X."/>
            <person name="Kuang T."/>
            <person name="Xiang C."/>
            <person name="Zhu J.K."/>
            <person name="Oliver M.J."/>
            <person name="He Y."/>
        </authorList>
    </citation>
    <scope>NUCLEOTIDE SEQUENCE [LARGE SCALE GENOMIC DNA]</scope>
    <source>
        <strain evidence="2">cv. XS01</strain>
    </source>
</reference>
<dbReference type="Proteomes" id="UP000250235">
    <property type="component" value="Unassembled WGS sequence"/>
</dbReference>
<proteinExistence type="predicted"/>
<keyword evidence="2" id="KW-1185">Reference proteome</keyword>
<accession>A0A2Z7BWE1</accession>
<evidence type="ECO:0000313" key="2">
    <source>
        <dbReference type="Proteomes" id="UP000250235"/>
    </source>
</evidence>
<gene>
    <name evidence="1" type="ORF">F511_04977</name>
</gene>